<dbReference type="PROSITE" id="PS00107">
    <property type="entry name" value="PROTEIN_KINASE_ATP"/>
    <property type="match status" value="1"/>
</dbReference>
<keyword evidence="4" id="KW-1185">Reference proteome</keyword>
<dbReference type="InterPro" id="IPR000719">
    <property type="entry name" value="Prot_kinase_dom"/>
</dbReference>
<keyword evidence="1" id="KW-0067">ATP-binding</keyword>
<protein>
    <submittedName>
        <fullName evidence="3">Protein kinase</fullName>
    </submittedName>
</protein>
<keyword evidence="3" id="KW-0808">Transferase</keyword>
<evidence type="ECO:0000256" key="1">
    <source>
        <dbReference type="PROSITE-ProRule" id="PRU10141"/>
    </source>
</evidence>
<comment type="caution">
    <text evidence="3">The sequence shown here is derived from an EMBL/GenBank/DDBJ whole genome shotgun (WGS) entry which is preliminary data.</text>
</comment>
<keyword evidence="3" id="KW-0418">Kinase</keyword>
<feature type="binding site" evidence="1">
    <location>
        <position position="153"/>
    </location>
    <ligand>
        <name>ATP</name>
        <dbReference type="ChEBI" id="CHEBI:30616"/>
    </ligand>
</feature>
<dbReference type="GO" id="GO:0016301">
    <property type="term" value="F:kinase activity"/>
    <property type="evidence" value="ECO:0007669"/>
    <property type="project" value="UniProtKB-KW"/>
</dbReference>
<dbReference type="EMBL" id="JBGQQK010000016">
    <property type="protein sequence ID" value="MFL2102943.1"/>
    <property type="molecule type" value="Genomic_DNA"/>
</dbReference>
<reference evidence="3 4" key="1">
    <citation type="submission" date="2024-08" db="EMBL/GenBank/DDBJ databases">
        <authorList>
            <person name="Arias E."/>
        </authorList>
    </citation>
    <scope>NUCLEOTIDE SEQUENCE [LARGE SCALE GENOMIC DNA]</scope>
    <source>
        <strain evidence="3 4">FAM 24106</strain>
    </source>
</reference>
<evidence type="ECO:0000313" key="3">
    <source>
        <dbReference type="EMBL" id="MFL2102943.1"/>
    </source>
</evidence>
<organism evidence="3 4">
    <name type="scientific">Marinilactibacillus psychrotolerans</name>
    <dbReference type="NCBI Taxonomy" id="191770"/>
    <lineage>
        <taxon>Bacteria</taxon>
        <taxon>Bacillati</taxon>
        <taxon>Bacillota</taxon>
        <taxon>Bacilli</taxon>
        <taxon>Lactobacillales</taxon>
        <taxon>Carnobacteriaceae</taxon>
        <taxon>Marinilactibacillus</taxon>
    </lineage>
</organism>
<evidence type="ECO:0000313" key="4">
    <source>
        <dbReference type="Proteomes" id="UP001625374"/>
    </source>
</evidence>
<proteinExistence type="predicted"/>
<feature type="domain" description="Protein kinase" evidence="2">
    <location>
        <begin position="127"/>
        <end position="378"/>
    </location>
</feature>
<name>A0ABW8UPK9_9LACT</name>
<evidence type="ECO:0000259" key="2">
    <source>
        <dbReference type="PROSITE" id="PS50011"/>
    </source>
</evidence>
<dbReference type="InterPro" id="IPR017441">
    <property type="entry name" value="Protein_kinase_ATP_BS"/>
</dbReference>
<accession>A0ABW8UPK9</accession>
<dbReference type="Gene3D" id="1.10.510.10">
    <property type="entry name" value="Transferase(Phosphotransferase) domain 1"/>
    <property type="match status" value="1"/>
</dbReference>
<keyword evidence="1" id="KW-0547">Nucleotide-binding</keyword>
<dbReference type="Proteomes" id="UP001625374">
    <property type="component" value="Unassembled WGS sequence"/>
</dbReference>
<dbReference type="RefSeq" id="WP_407142151.1">
    <property type="nucleotide sequence ID" value="NZ_JBGQQI010000015.1"/>
</dbReference>
<gene>
    <name evidence="3" type="ORF">ACEN37_06700</name>
</gene>
<sequence length="503" mass="57884">MFTEKCLRKIVDEFIGDAEGALFSYKSGPMLVAFVNSYFKKTDTYGRGFPSRWAYLYGHLETLTIKNMQSFFQYIFSRQYLKSTEEVSKGELLEFIEKGITKFNDILDLEGYLLKPINGQLMLIQEDDDLIKIGTGGFAEVYKSKSSGYAIKKLKDSLLYEKGMKHRFAREYEITKELSNIEGVIPIYGFRHDNLSYEMLLCNKTLDDVIDEGNLNENEKDNIIDFILEVIEKVHDRNIIHRDLSLNNVLYHRGNYYITDFGIGKSLDKEYSHRTIDTMGVGQLLYVAPEQINLLADAGKYSDVYSIGKMINAILTGDPRNDEHQYQYIVGKATASTPSARYQNAKEFKVALETFRNRKSDTESLNKIYEQIQSQQYTQEVEVYIQGINSLEFCEKLVSLNGFNNIIFQYLHSNEDAALKILQGLNENKAKVVTKYPHADLFGNIGYKVLSDRDTVYSYETNVEAAELIYWAAWTVNRFNMQDKVEELIDLGIDPTIEAILTQ</sequence>
<dbReference type="InterPro" id="IPR011009">
    <property type="entry name" value="Kinase-like_dom_sf"/>
</dbReference>
<dbReference type="Pfam" id="PF00069">
    <property type="entry name" value="Pkinase"/>
    <property type="match status" value="1"/>
</dbReference>
<dbReference type="PROSITE" id="PS50011">
    <property type="entry name" value="PROTEIN_KINASE_DOM"/>
    <property type="match status" value="1"/>
</dbReference>
<dbReference type="PANTHER" id="PTHR24345">
    <property type="entry name" value="SERINE/THREONINE-PROTEIN KINASE PLK"/>
    <property type="match status" value="1"/>
</dbReference>
<dbReference type="SUPFAM" id="SSF56112">
    <property type="entry name" value="Protein kinase-like (PK-like)"/>
    <property type="match status" value="1"/>
</dbReference>